<evidence type="ECO:0000256" key="3">
    <source>
        <dbReference type="ARBA" id="ARBA00022989"/>
    </source>
</evidence>
<sequence length="363" mass="38071">MTTLARLATGWLTALAVMIARPWLTAQLPSLALAAVLAAVITAIVISAFGVVTQAERLARLMGEPYGTLILTLSIVLIEVVLIAAVMLSPAHNPTIARDSVMGAAMIVLTLVMGLALLVGGRRDKRARVNPAGFSLYLTKLILLLTLAFVLPATMGEEGAYLPQHEVPIILATVALYGCFLYRQTGTLRADFQEPGSPAAQQGAPIGDVLRDKRREVLTRAALLVISVIPIVLLSHDMAGLLDAGLDRLGAPVALTGLLIAIIVFLPEGITAVRASRHGELQRTSNLAHGALVSCVGLTLPVVLIIGMISNQHVVLAESPTTLVLLATGVLLNAATSRSNHPSQVHGAALLCVFGIYAMTVIS</sequence>
<keyword evidence="8" id="KW-1185">Reference proteome</keyword>
<evidence type="ECO:0000256" key="1">
    <source>
        <dbReference type="ARBA" id="ARBA00004141"/>
    </source>
</evidence>
<evidence type="ECO:0000256" key="2">
    <source>
        <dbReference type="ARBA" id="ARBA00022692"/>
    </source>
</evidence>
<keyword evidence="2 5" id="KW-0812">Transmembrane</keyword>
<dbReference type="Proteomes" id="UP000199288">
    <property type="component" value="Unassembled WGS sequence"/>
</dbReference>
<dbReference type="InterPro" id="IPR044880">
    <property type="entry name" value="NCX_ion-bd_dom_sf"/>
</dbReference>
<feature type="transmembrane region" description="Helical" evidence="5">
    <location>
        <begin position="32"/>
        <end position="53"/>
    </location>
</feature>
<evidence type="ECO:0000313" key="8">
    <source>
        <dbReference type="Proteomes" id="UP000199288"/>
    </source>
</evidence>
<dbReference type="InterPro" id="IPR004837">
    <property type="entry name" value="NaCa_Exmemb"/>
</dbReference>
<gene>
    <name evidence="7" type="ORF">SAMN02910418_01403</name>
</gene>
<dbReference type="PANTHER" id="PTHR37958">
    <property type="entry name" value="SODIUM-POTASSIUM/PROTON ANTIPORTER CHAA"/>
    <property type="match status" value="1"/>
</dbReference>
<feature type="transmembrane region" description="Helical" evidence="5">
    <location>
        <begin position="287"/>
        <end position="309"/>
    </location>
</feature>
<keyword evidence="3 5" id="KW-1133">Transmembrane helix</keyword>
<dbReference type="GO" id="GO:0005886">
    <property type="term" value="C:plasma membrane"/>
    <property type="evidence" value="ECO:0007669"/>
    <property type="project" value="TreeGrafter"/>
</dbReference>
<feature type="transmembrane region" description="Helical" evidence="5">
    <location>
        <begin position="345"/>
        <end position="362"/>
    </location>
</feature>
<feature type="transmembrane region" description="Helical" evidence="5">
    <location>
        <begin position="132"/>
        <end position="155"/>
    </location>
</feature>
<feature type="transmembrane region" description="Helical" evidence="5">
    <location>
        <begin position="315"/>
        <end position="333"/>
    </location>
</feature>
<dbReference type="GO" id="GO:0015385">
    <property type="term" value="F:sodium:proton antiporter activity"/>
    <property type="evidence" value="ECO:0007669"/>
    <property type="project" value="TreeGrafter"/>
</dbReference>
<dbReference type="RefSeq" id="WP_222842415.1">
    <property type="nucleotide sequence ID" value="NZ_FNQV01000007.1"/>
</dbReference>
<dbReference type="GO" id="GO:0015386">
    <property type="term" value="F:potassium:proton antiporter activity"/>
    <property type="evidence" value="ECO:0007669"/>
    <property type="project" value="TreeGrafter"/>
</dbReference>
<evidence type="ECO:0000256" key="5">
    <source>
        <dbReference type="SAM" id="Phobius"/>
    </source>
</evidence>
<accession>A0A1H4ADR0</accession>
<dbReference type="InterPro" id="IPR052946">
    <property type="entry name" value="Alkaline_pH_Ca-Antiporter"/>
</dbReference>
<evidence type="ECO:0000259" key="6">
    <source>
        <dbReference type="Pfam" id="PF01699"/>
    </source>
</evidence>
<reference evidence="8" key="1">
    <citation type="submission" date="2016-10" db="EMBL/GenBank/DDBJ databases">
        <authorList>
            <person name="Varghese N."/>
            <person name="Submissions S."/>
        </authorList>
    </citation>
    <scope>NUCLEOTIDE SEQUENCE [LARGE SCALE GENOMIC DNA]</scope>
    <source>
        <strain evidence="8">KPR-1</strain>
    </source>
</reference>
<dbReference type="AlphaFoldDB" id="A0A1H4ADR0"/>
<dbReference type="Pfam" id="PF01699">
    <property type="entry name" value="Na_Ca_ex"/>
    <property type="match status" value="2"/>
</dbReference>
<evidence type="ECO:0000256" key="4">
    <source>
        <dbReference type="ARBA" id="ARBA00023136"/>
    </source>
</evidence>
<dbReference type="PANTHER" id="PTHR37958:SF1">
    <property type="entry name" value="SODIUM-POTASSIUM_PROTON ANTIPORTER CHAA"/>
    <property type="match status" value="1"/>
</dbReference>
<protein>
    <submittedName>
        <fullName evidence="7">Ca2+:H+ antiporter</fullName>
    </submittedName>
</protein>
<keyword evidence="4 5" id="KW-0472">Membrane</keyword>
<feature type="transmembrane region" description="Helical" evidence="5">
    <location>
        <begin position="217"/>
        <end position="236"/>
    </location>
</feature>
<comment type="subcellular location">
    <subcellularLocation>
        <location evidence="1">Membrane</location>
        <topology evidence="1">Multi-pass membrane protein</topology>
    </subcellularLocation>
</comment>
<organism evidence="7 8">
    <name type="scientific">Bowdeniella nasicola</name>
    <dbReference type="NCBI Taxonomy" id="208480"/>
    <lineage>
        <taxon>Bacteria</taxon>
        <taxon>Bacillati</taxon>
        <taxon>Actinomycetota</taxon>
        <taxon>Actinomycetes</taxon>
        <taxon>Actinomycetales</taxon>
        <taxon>Actinomycetaceae</taxon>
        <taxon>Bowdeniella</taxon>
    </lineage>
</organism>
<feature type="transmembrane region" description="Helical" evidence="5">
    <location>
        <begin position="248"/>
        <end position="266"/>
    </location>
</feature>
<dbReference type="Gene3D" id="1.20.1420.30">
    <property type="entry name" value="NCX, central ion-binding region"/>
    <property type="match status" value="1"/>
</dbReference>
<proteinExistence type="predicted"/>
<feature type="transmembrane region" description="Helical" evidence="5">
    <location>
        <begin position="65"/>
        <end position="88"/>
    </location>
</feature>
<feature type="transmembrane region" description="Helical" evidence="5">
    <location>
        <begin position="167"/>
        <end position="183"/>
    </location>
</feature>
<name>A0A1H4ADR0_9ACTO</name>
<evidence type="ECO:0000313" key="7">
    <source>
        <dbReference type="EMBL" id="SEA33654.1"/>
    </source>
</evidence>
<feature type="domain" description="Sodium/calcium exchanger membrane region" evidence="6">
    <location>
        <begin position="222"/>
        <end position="362"/>
    </location>
</feature>
<feature type="transmembrane region" description="Helical" evidence="5">
    <location>
        <begin position="100"/>
        <end position="120"/>
    </location>
</feature>
<feature type="domain" description="Sodium/calcium exchanger membrane region" evidence="6">
    <location>
        <begin position="34"/>
        <end position="185"/>
    </location>
</feature>
<dbReference type="EMBL" id="FNQV01000007">
    <property type="protein sequence ID" value="SEA33654.1"/>
    <property type="molecule type" value="Genomic_DNA"/>
</dbReference>